<proteinExistence type="predicted"/>
<name>A0ABU5JE22_9ACTN</name>
<reference evidence="1 2" key="1">
    <citation type="submission" date="2023-12" db="EMBL/GenBank/DDBJ databases">
        <title>Micromonospora sp. nov., isolated from Atacama Desert.</title>
        <authorList>
            <person name="Carro L."/>
            <person name="Golinska P."/>
            <person name="Klenk H.-P."/>
            <person name="Goodfellow M."/>
        </authorList>
    </citation>
    <scope>NUCLEOTIDE SEQUENCE [LARGE SCALE GENOMIC DNA]</scope>
    <source>
        <strain evidence="1 2">4G53</strain>
    </source>
</reference>
<protein>
    <recommendedName>
        <fullName evidence="3">3-methyl-2-oxobutanoate hydroxymethyltransferase</fullName>
    </recommendedName>
</protein>
<keyword evidence="2" id="KW-1185">Reference proteome</keyword>
<accession>A0ABU5JE22</accession>
<sequence length="164" mass="17353">MTDQQLSIPAGVSACSEATTAREAAFRIDYPLTAARNTRVVALDPEAERIVRRASELEWGQARFYSVVDPGHTLVAMTGESVPLADALEDSNTVVMVSVDGANVEAVGTIGAACKVRGIMTAGLVVAPGALTSEALFHLRPHARILLVPAEEDDLTELLRATRA</sequence>
<comment type="caution">
    <text evidence="1">The sequence shown here is derived from an EMBL/GenBank/DDBJ whole genome shotgun (WGS) entry which is preliminary data.</text>
</comment>
<dbReference type="EMBL" id="JAXOTQ010000017">
    <property type="protein sequence ID" value="MDZ5490837.1"/>
    <property type="molecule type" value="Genomic_DNA"/>
</dbReference>
<organism evidence="1 2">
    <name type="scientific">Micromonospora sicca</name>
    <dbReference type="NCBI Taxonomy" id="2202420"/>
    <lineage>
        <taxon>Bacteria</taxon>
        <taxon>Bacillati</taxon>
        <taxon>Actinomycetota</taxon>
        <taxon>Actinomycetes</taxon>
        <taxon>Micromonosporales</taxon>
        <taxon>Micromonosporaceae</taxon>
        <taxon>Micromonospora</taxon>
    </lineage>
</organism>
<evidence type="ECO:0000313" key="1">
    <source>
        <dbReference type="EMBL" id="MDZ5490837.1"/>
    </source>
</evidence>
<dbReference type="Proteomes" id="UP001290101">
    <property type="component" value="Unassembled WGS sequence"/>
</dbReference>
<dbReference type="RefSeq" id="WP_322440903.1">
    <property type="nucleotide sequence ID" value="NZ_JAXOTQ010000017.1"/>
</dbReference>
<gene>
    <name evidence="1" type="ORF">U2F25_15410</name>
</gene>
<evidence type="ECO:0008006" key="3">
    <source>
        <dbReference type="Google" id="ProtNLM"/>
    </source>
</evidence>
<evidence type="ECO:0000313" key="2">
    <source>
        <dbReference type="Proteomes" id="UP001290101"/>
    </source>
</evidence>